<evidence type="ECO:0000313" key="3">
    <source>
        <dbReference type="Proteomes" id="UP000765509"/>
    </source>
</evidence>
<accession>A0A9Q3CQI8</accession>
<dbReference type="PANTHER" id="PTHR22642">
    <property type="entry name" value="IMIDAZOLONEPROPIONASE"/>
    <property type="match status" value="1"/>
</dbReference>
<dbReference type="Gene3D" id="3.20.20.140">
    <property type="entry name" value="Metal-dependent hydrolases"/>
    <property type="match status" value="1"/>
</dbReference>
<organism evidence="2 3">
    <name type="scientific">Austropuccinia psidii MF-1</name>
    <dbReference type="NCBI Taxonomy" id="1389203"/>
    <lineage>
        <taxon>Eukaryota</taxon>
        <taxon>Fungi</taxon>
        <taxon>Dikarya</taxon>
        <taxon>Basidiomycota</taxon>
        <taxon>Pucciniomycotina</taxon>
        <taxon>Pucciniomycetes</taxon>
        <taxon>Pucciniales</taxon>
        <taxon>Sphaerophragmiaceae</taxon>
        <taxon>Austropuccinia</taxon>
    </lineage>
</organism>
<dbReference type="Gene3D" id="3.10.310.70">
    <property type="match status" value="1"/>
</dbReference>
<dbReference type="AlphaFoldDB" id="A0A9Q3CQI8"/>
<reference evidence="2" key="1">
    <citation type="submission" date="2021-03" db="EMBL/GenBank/DDBJ databases">
        <title>Draft genome sequence of rust myrtle Austropuccinia psidii MF-1, a brazilian biotype.</title>
        <authorList>
            <person name="Quecine M.C."/>
            <person name="Pachon D.M.R."/>
            <person name="Bonatelli M.L."/>
            <person name="Correr F.H."/>
            <person name="Franceschini L.M."/>
            <person name="Leite T.F."/>
            <person name="Margarido G.R.A."/>
            <person name="Almeida C.A."/>
            <person name="Ferrarezi J.A."/>
            <person name="Labate C.A."/>
        </authorList>
    </citation>
    <scope>NUCLEOTIDE SEQUENCE</scope>
    <source>
        <strain evidence="2">MF-1</strain>
    </source>
</reference>
<dbReference type="Proteomes" id="UP000765509">
    <property type="component" value="Unassembled WGS sequence"/>
</dbReference>
<dbReference type="SUPFAM" id="SSF51556">
    <property type="entry name" value="Metallo-dependent hydrolases"/>
    <property type="match status" value="1"/>
</dbReference>
<dbReference type="InterPro" id="IPR011059">
    <property type="entry name" value="Metal-dep_hydrolase_composite"/>
</dbReference>
<dbReference type="Pfam" id="PF07969">
    <property type="entry name" value="Amidohydro_3"/>
    <property type="match status" value="1"/>
</dbReference>
<dbReference type="SUPFAM" id="SSF51338">
    <property type="entry name" value="Composite domain of metallo-dependent hydrolases"/>
    <property type="match status" value="1"/>
</dbReference>
<dbReference type="GO" id="GO:0016810">
    <property type="term" value="F:hydrolase activity, acting on carbon-nitrogen (but not peptide) bonds"/>
    <property type="evidence" value="ECO:0007669"/>
    <property type="project" value="InterPro"/>
</dbReference>
<dbReference type="PANTHER" id="PTHR22642:SF2">
    <property type="entry name" value="PROTEIN LONG AFTER FAR-RED 3"/>
    <property type="match status" value="1"/>
</dbReference>
<evidence type="ECO:0000259" key="1">
    <source>
        <dbReference type="Pfam" id="PF07969"/>
    </source>
</evidence>
<comment type="caution">
    <text evidence="2">The sequence shown here is derived from an EMBL/GenBank/DDBJ whole genome shotgun (WGS) entry which is preliminary data.</text>
</comment>
<feature type="domain" description="Amidohydrolase 3" evidence="1">
    <location>
        <begin position="135"/>
        <end position="626"/>
    </location>
</feature>
<evidence type="ECO:0000313" key="2">
    <source>
        <dbReference type="EMBL" id="MBW0488002.1"/>
    </source>
</evidence>
<dbReference type="InterPro" id="IPR033932">
    <property type="entry name" value="YtcJ-like"/>
</dbReference>
<dbReference type="OrthoDB" id="3501663at2759"/>
<keyword evidence="3" id="KW-1185">Reference proteome</keyword>
<dbReference type="InterPro" id="IPR013108">
    <property type="entry name" value="Amidohydro_3"/>
</dbReference>
<sequence>MKSTSGFQETDNQAIAGSAPARNSVFWRGVFICSLIVLVCSIRRCRYPLTMLWKSSNELIICTAQGSIYTSDDEKPFAECLGIDGGIITFLGKKEDLESSNDYLTLARGIPKWSYVLGLARRAPPILMLNGAKSILPGLIDSHAHPLEHGAAKSAVNLAGCTSTEAVVERLIHYIQSSAELVNNRDKFILGNGWDQSLFVGKRFPTASDLASNSILVGRKIVLRRIDFHAYWVSSAVLNLALANFTKPDVPGGQIIRDERGQPTGVFVDNAMSLVNHVLPNRTDQDRLEYLKSTADEMWSVGLTGVHDAAADPSTVEFYKKLDVEDSLPVRVSAMVDCDNIYCGNRVEKYEGSKFSFRSVKLFVDGALGSWGAALWEPYSDKPLSSGILRSPEETFLPLIQQWVDAGFQVCAHAIGDRANSIVLDAYEEVLKQLNLISDPRHNSLRLRIEHAQIIRPADLSRLGKLNVIASVQPTHAIADMDYAEARLGSGRMHGAYAWNSLLKNNVTLALGSDFPVSSLSPFLGIHAAFTRTKPVLRTSQNSKVEGWYPDERIETMEEIIQGFTIHASFAGFNEHKVGSLAIGKRADLVIIDRNLFDYEKSREEIGDEILNVRVLTTILDGKVVYGKLSP</sequence>
<name>A0A9Q3CQI8_9BASI</name>
<dbReference type="CDD" id="cd01300">
    <property type="entry name" value="YtcJ_like"/>
    <property type="match status" value="1"/>
</dbReference>
<dbReference type="InterPro" id="IPR032466">
    <property type="entry name" value="Metal_Hydrolase"/>
</dbReference>
<proteinExistence type="predicted"/>
<dbReference type="EMBL" id="AVOT02009398">
    <property type="protein sequence ID" value="MBW0488002.1"/>
    <property type="molecule type" value="Genomic_DNA"/>
</dbReference>
<protein>
    <recommendedName>
        <fullName evidence="1">Amidohydrolase 3 domain-containing protein</fullName>
    </recommendedName>
</protein>
<dbReference type="Gene3D" id="2.30.40.10">
    <property type="entry name" value="Urease, subunit C, domain 1"/>
    <property type="match status" value="1"/>
</dbReference>
<gene>
    <name evidence="2" type="ORF">O181_027717</name>
</gene>